<dbReference type="Proteomes" id="UP000728032">
    <property type="component" value="Unassembled WGS sequence"/>
</dbReference>
<feature type="transmembrane region" description="Helical" evidence="2">
    <location>
        <begin position="183"/>
        <end position="203"/>
    </location>
</feature>
<feature type="transmembrane region" description="Helical" evidence="2">
    <location>
        <begin position="58"/>
        <end position="77"/>
    </location>
</feature>
<feature type="transmembrane region" description="Helical" evidence="2">
    <location>
        <begin position="33"/>
        <end position="52"/>
    </location>
</feature>
<feature type="compositionally biased region" description="Low complexity" evidence="1">
    <location>
        <begin position="538"/>
        <end position="551"/>
    </location>
</feature>
<sequence length="589" mass="63386">DTTKTFIINVCAVAIALQLLGLWGAYKEHYYTCITYGVLISLIGCAAVLSALQSGYPLVWILTIWFFTSSFIALSFARRIRVRRLLELTTITYNMGQTRLILTAGTLVTASLYPPRPPSYVESEAMSTTYKTTAQGVKGRKFRNIKYTLMSCAGIAFVLTIIIMSTSLAALDDYYITNTWSTAKGIIGTIGAVSLVIQLLGLYGAHKEHYNFTMAYGIVSAILAGLCIVSALTGNSVGDWFLMIFFAICASVALQFAREIRRLLNPPLSPNVVYMNNNGQPPYVVPGAQVQSGPIYLTPVTIPGQTGPVYIQSQTGQVVTFPAPGAAYVGPADNPPTYRQSQEDISNMSVSAAPGGSDGIANQNVEERKVVFQALIITVGVLSILAQFGGLWGAYKDHYYISLSYGIGSILLAGLCIVSAIVGAGGIDWLLIIFFVICGSLGCQLSREIKRTNRMPVLNQTVYMNPGIQPNMVYQMPNTGQPAYMVQGGQVQTGPMYMSPTLTAVQTMPAQSGQIFVSSPQYPTSQVVAFPTPGPSYGGSSTSPPTYTQSQEDISRMSVNEQPSGAQGAPGGSNSYLNENIEERKTIPN</sequence>
<feature type="region of interest" description="Disordered" evidence="1">
    <location>
        <begin position="527"/>
        <end position="589"/>
    </location>
</feature>
<feature type="transmembrane region" description="Helical" evidence="2">
    <location>
        <begin position="6"/>
        <end position="26"/>
    </location>
</feature>
<keyword evidence="2" id="KW-0812">Transmembrane</keyword>
<reference evidence="3" key="1">
    <citation type="submission" date="2020-11" db="EMBL/GenBank/DDBJ databases">
        <authorList>
            <person name="Tran Van P."/>
        </authorList>
    </citation>
    <scope>NUCLEOTIDE SEQUENCE</scope>
</reference>
<feature type="non-terminal residue" evidence="3">
    <location>
        <position position="1"/>
    </location>
</feature>
<feature type="transmembrane region" description="Helical" evidence="2">
    <location>
        <begin position="240"/>
        <end position="257"/>
    </location>
</feature>
<proteinExistence type="predicted"/>
<protein>
    <submittedName>
        <fullName evidence="3">Uncharacterized protein</fullName>
    </submittedName>
</protein>
<dbReference type="EMBL" id="OC915920">
    <property type="protein sequence ID" value="CAD7642441.1"/>
    <property type="molecule type" value="Genomic_DNA"/>
</dbReference>
<keyword evidence="4" id="KW-1185">Reference proteome</keyword>
<evidence type="ECO:0000256" key="2">
    <source>
        <dbReference type="SAM" id="Phobius"/>
    </source>
</evidence>
<evidence type="ECO:0000313" key="3">
    <source>
        <dbReference type="EMBL" id="CAD7642441.1"/>
    </source>
</evidence>
<keyword evidence="2" id="KW-0472">Membrane</keyword>
<dbReference type="EMBL" id="CAJPVJ010001095">
    <property type="protein sequence ID" value="CAG2164035.1"/>
    <property type="molecule type" value="Genomic_DNA"/>
</dbReference>
<dbReference type="AlphaFoldDB" id="A0A7R9LIQ5"/>
<feature type="transmembrane region" description="Helical" evidence="2">
    <location>
        <begin position="215"/>
        <end position="234"/>
    </location>
</feature>
<feature type="transmembrane region" description="Helical" evidence="2">
    <location>
        <begin position="370"/>
        <end position="393"/>
    </location>
</feature>
<dbReference type="OrthoDB" id="6534733at2759"/>
<feature type="transmembrane region" description="Helical" evidence="2">
    <location>
        <begin position="399"/>
        <end position="422"/>
    </location>
</feature>
<name>A0A7R9LIQ5_9ACAR</name>
<organism evidence="3">
    <name type="scientific">Oppiella nova</name>
    <dbReference type="NCBI Taxonomy" id="334625"/>
    <lineage>
        <taxon>Eukaryota</taxon>
        <taxon>Metazoa</taxon>
        <taxon>Ecdysozoa</taxon>
        <taxon>Arthropoda</taxon>
        <taxon>Chelicerata</taxon>
        <taxon>Arachnida</taxon>
        <taxon>Acari</taxon>
        <taxon>Acariformes</taxon>
        <taxon>Sarcoptiformes</taxon>
        <taxon>Oribatida</taxon>
        <taxon>Brachypylina</taxon>
        <taxon>Oppioidea</taxon>
        <taxon>Oppiidae</taxon>
        <taxon>Oppiella</taxon>
    </lineage>
</organism>
<accession>A0A7R9LIQ5</accession>
<gene>
    <name evidence="3" type="ORF">ONB1V03_LOCUS3595</name>
</gene>
<feature type="transmembrane region" description="Helical" evidence="2">
    <location>
        <begin position="147"/>
        <end position="171"/>
    </location>
</feature>
<evidence type="ECO:0000256" key="1">
    <source>
        <dbReference type="SAM" id="MobiDB-lite"/>
    </source>
</evidence>
<keyword evidence="2" id="KW-1133">Transmembrane helix</keyword>
<evidence type="ECO:0000313" key="4">
    <source>
        <dbReference type="Proteomes" id="UP000728032"/>
    </source>
</evidence>